<dbReference type="EMBL" id="JAUTXT010000047">
    <property type="protein sequence ID" value="KAK3671092.1"/>
    <property type="molecule type" value="Genomic_DNA"/>
</dbReference>
<organism evidence="2 3">
    <name type="scientific">Recurvomyces mirabilis</name>
    <dbReference type="NCBI Taxonomy" id="574656"/>
    <lineage>
        <taxon>Eukaryota</taxon>
        <taxon>Fungi</taxon>
        <taxon>Dikarya</taxon>
        <taxon>Ascomycota</taxon>
        <taxon>Pezizomycotina</taxon>
        <taxon>Dothideomycetes</taxon>
        <taxon>Dothideomycetidae</taxon>
        <taxon>Mycosphaerellales</taxon>
        <taxon>Teratosphaeriaceae</taxon>
        <taxon>Recurvomyces</taxon>
    </lineage>
</organism>
<evidence type="ECO:0000256" key="1">
    <source>
        <dbReference type="SAM" id="MobiDB-lite"/>
    </source>
</evidence>
<feature type="compositionally biased region" description="Pro residues" evidence="1">
    <location>
        <begin position="933"/>
        <end position="946"/>
    </location>
</feature>
<feature type="region of interest" description="Disordered" evidence="1">
    <location>
        <begin position="761"/>
        <end position="786"/>
    </location>
</feature>
<evidence type="ECO:0000313" key="2">
    <source>
        <dbReference type="EMBL" id="KAK3671092.1"/>
    </source>
</evidence>
<feature type="region of interest" description="Disordered" evidence="1">
    <location>
        <begin position="180"/>
        <end position="243"/>
    </location>
</feature>
<feature type="region of interest" description="Disordered" evidence="1">
    <location>
        <begin position="802"/>
        <end position="1125"/>
    </location>
</feature>
<gene>
    <name evidence="2" type="ORF">LTR78_009053</name>
</gene>
<feature type="compositionally biased region" description="Polar residues" evidence="1">
    <location>
        <begin position="69"/>
        <end position="99"/>
    </location>
</feature>
<sequence>MSVTSVERRRHGVKGMKLPGRPGRFDPSEPLHMTTRRKARHPTVDPTPSINGSVEGGSSPRASLDGTRPATSCSQTSQVSPSTNQLVATDQSGMTPSPQSKDEGHTLQDAADDAMPHSSSSAHDPLANMRKRKRETPSPPTTPIVKSFTPSTPNTRERDADDFPAMEVNIMQDLEDQLAAETAMSDEESEFEDARDDEIAVNQPSIDVTPAISRQPSPGSSMTDGLEISPQKLDTDNVDVDMPDASTDLLADAAEVDDGEDLDETLPLPSGSQPTKKIGGRRRRAIHPIRKVELSLRRQLEVKKAFRTMAREGKTLLAELSQRTLDDLTTNPNAHTEAAEYEGVQAKLDMALQQRKKEIQTQHKLNLEMMRSRLAAEQEVRRQSCLNTVRTAQDETIIRLQYDFLAITRAAQPREQQVREATADEDDIIPRPKHSGYRFRRGEALDPVYDSRSRLAMETESSIDDLECRLTMRKMLAALSEEDRPDMQLSFAIKDSTTAAATVARSEEVASTKFLAAAANEAERAAAIEAERLARIQPIRNEDAVGLQVLSDLCTRPSIKIPLPGFPSNPQTVQALLQQSPAMRPISPPLHPPIAVEMSPRAKQIFKERYEGTMGPPRTPRQVDATFGSPFGASRSERPVPSPTMQDRPPTGLPQSALRRASRDEETRIDQSPMHGPSDTRSYHESPSPEAFRHRVLLQSPTQARPGYDHIHAITGVPDRRAKSLDEPPVFGYAGRPLLQIEQASRVHGPAIEQFRPLDNHRPQEAPWSRSHGRVPSLDRPLSPRTAENRGAALGMTTNFCFPMQRESNGPGHSRHSSVSIKGELRSEGSEAVDRFPLNPGRTPHDENGGPRLHTRKTTKVERLGQSRRKHARQKKDERLSKMAINTGAGAATSPPDSKQGILTPGPAEGQPPRLWDVPQPPHRLSASSGSHPLPPAHTMPPPPDMRPYNGMPLSAGLTPPHQAPDLAPYHHNSFSAPHPPNQNWHTIPRSPLCAVPHPQAQPGPPGVDRYQGHHGFVAPPPPPLPNPFTHHNHPSPLTPHPQGYGGPQFGGPALAPASADPRFGYPGFRPGPPGHLPAFAQQRGQVESSGGSNGGRKRTFSDTGVSRSSQWKSYVGPPGSRETR</sequence>
<feature type="compositionally biased region" description="Polar residues" evidence="1">
    <location>
        <begin position="1102"/>
        <end position="1113"/>
    </location>
</feature>
<feature type="compositionally biased region" description="Acidic residues" evidence="1">
    <location>
        <begin position="180"/>
        <end position="196"/>
    </location>
</feature>
<proteinExistence type="predicted"/>
<keyword evidence="3" id="KW-1185">Reference proteome</keyword>
<feature type="region of interest" description="Disordered" evidence="1">
    <location>
        <begin position="259"/>
        <end position="282"/>
    </location>
</feature>
<feature type="compositionally biased region" description="Polar residues" evidence="1">
    <location>
        <begin position="202"/>
        <end position="223"/>
    </location>
</feature>
<comment type="caution">
    <text evidence="2">The sequence shown here is derived from an EMBL/GenBank/DDBJ whole genome shotgun (WGS) entry which is preliminary data.</text>
</comment>
<dbReference type="Proteomes" id="UP001274830">
    <property type="component" value="Unassembled WGS sequence"/>
</dbReference>
<reference evidence="2" key="1">
    <citation type="submission" date="2023-07" db="EMBL/GenBank/DDBJ databases">
        <title>Black Yeasts Isolated from many extreme environments.</title>
        <authorList>
            <person name="Coleine C."/>
            <person name="Stajich J.E."/>
            <person name="Selbmann L."/>
        </authorList>
    </citation>
    <scope>NUCLEOTIDE SEQUENCE</scope>
    <source>
        <strain evidence="2">CCFEE 5485</strain>
    </source>
</reference>
<feature type="region of interest" description="Disordered" evidence="1">
    <location>
        <begin position="1"/>
        <end position="166"/>
    </location>
</feature>
<protein>
    <submittedName>
        <fullName evidence="2">Uncharacterized protein</fullName>
    </submittedName>
</protein>
<dbReference type="AlphaFoldDB" id="A0AAE0WHI9"/>
<feature type="compositionally biased region" description="Basic and acidic residues" evidence="1">
    <location>
        <begin position="823"/>
        <end position="834"/>
    </location>
</feature>
<feature type="region of interest" description="Disordered" evidence="1">
    <location>
        <begin position="610"/>
        <end position="690"/>
    </location>
</feature>
<name>A0AAE0WHI9_9PEZI</name>
<evidence type="ECO:0000313" key="3">
    <source>
        <dbReference type="Proteomes" id="UP001274830"/>
    </source>
</evidence>
<accession>A0AAE0WHI9</accession>